<evidence type="ECO:0000256" key="2">
    <source>
        <dbReference type="ARBA" id="ARBA00023315"/>
    </source>
</evidence>
<evidence type="ECO:0000259" key="3">
    <source>
        <dbReference type="PROSITE" id="PS51186"/>
    </source>
</evidence>
<dbReference type="InterPro" id="IPR016181">
    <property type="entry name" value="Acyl_CoA_acyltransferase"/>
</dbReference>
<protein>
    <submittedName>
        <fullName evidence="4">GNAT family N-acetyltransferase</fullName>
    </submittedName>
</protein>
<evidence type="ECO:0000313" key="5">
    <source>
        <dbReference type="Proteomes" id="UP000450012"/>
    </source>
</evidence>
<proteinExistence type="predicted"/>
<gene>
    <name evidence="4" type="ORF">GTP45_15940</name>
</gene>
<dbReference type="PANTHER" id="PTHR43877:SF2">
    <property type="entry name" value="AMINOALKYLPHOSPHONATE N-ACETYLTRANSFERASE-RELATED"/>
    <property type="match status" value="1"/>
</dbReference>
<dbReference type="InterPro" id="IPR000182">
    <property type="entry name" value="GNAT_dom"/>
</dbReference>
<evidence type="ECO:0000256" key="1">
    <source>
        <dbReference type="ARBA" id="ARBA00022679"/>
    </source>
</evidence>
<keyword evidence="1" id="KW-0808">Transferase</keyword>
<dbReference type="InterPro" id="IPR050832">
    <property type="entry name" value="Bact_Acetyltransf"/>
</dbReference>
<dbReference type="Gene3D" id="3.40.630.30">
    <property type="match status" value="1"/>
</dbReference>
<feature type="domain" description="N-acetyltransferase" evidence="3">
    <location>
        <begin position="1"/>
        <end position="177"/>
    </location>
</feature>
<comment type="caution">
    <text evidence="4">The sequence shown here is derived from an EMBL/GenBank/DDBJ whole genome shotgun (WGS) entry which is preliminary data.</text>
</comment>
<name>A0A7X4GRH0_9BURK</name>
<evidence type="ECO:0000313" key="4">
    <source>
        <dbReference type="EMBL" id="MYM68308.1"/>
    </source>
</evidence>
<organism evidence="4 5">
    <name type="scientific">Duganella rivi</name>
    <dbReference type="NCBI Taxonomy" id="2666083"/>
    <lineage>
        <taxon>Bacteria</taxon>
        <taxon>Pseudomonadati</taxon>
        <taxon>Pseudomonadota</taxon>
        <taxon>Betaproteobacteria</taxon>
        <taxon>Burkholderiales</taxon>
        <taxon>Oxalobacteraceae</taxon>
        <taxon>Telluria group</taxon>
        <taxon>Duganella</taxon>
    </lineage>
</organism>
<accession>A0A7X4GRH0</accession>
<dbReference type="AlphaFoldDB" id="A0A7X4GRH0"/>
<sequence length="177" mass="20217">MNLEKLDQTSFADFVAYLNDHLSDNGQGSMPYFQPLPRDASRFPPEKEEAFRNGMQIEVSKPGWRRAWVIRDDDGGIVGHVDLRGHPETFTKHRCLLGMGVERKHRGQGLGRELLAHAEQWALMAGVQWVDLQVLSMNTPAIKLYESSGYRKVGEIPNMFLIDGKHHSYTLMAKRLR</sequence>
<keyword evidence="2" id="KW-0012">Acyltransferase</keyword>
<dbReference type="GO" id="GO:0016747">
    <property type="term" value="F:acyltransferase activity, transferring groups other than amino-acyl groups"/>
    <property type="evidence" value="ECO:0007669"/>
    <property type="project" value="InterPro"/>
</dbReference>
<dbReference type="CDD" id="cd04301">
    <property type="entry name" value="NAT_SF"/>
    <property type="match status" value="1"/>
</dbReference>
<dbReference type="RefSeq" id="WP_161014817.1">
    <property type="nucleotide sequence ID" value="NZ_WWCK01000004.1"/>
</dbReference>
<dbReference type="Proteomes" id="UP000450012">
    <property type="component" value="Unassembled WGS sequence"/>
</dbReference>
<keyword evidence="5" id="KW-1185">Reference proteome</keyword>
<dbReference type="SUPFAM" id="SSF55729">
    <property type="entry name" value="Acyl-CoA N-acyltransferases (Nat)"/>
    <property type="match status" value="1"/>
</dbReference>
<reference evidence="4 5" key="1">
    <citation type="submission" date="2019-12" db="EMBL/GenBank/DDBJ databases">
        <title>Novel species isolated from a subtropical stream in China.</title>
        <authorList>
            <person name="Lu H."/>
        </authorList>
    </citation>
    <scope>NUCLEOTIDE SEQUENCE [LARGE SCALE GENOMIC DNA]</scope>
    <source>
        <strain evidence="4 5">FT55W</strain>
    </source>
</reference>
<dbReference type="EMBL" id="WWCK01000004">
    <property type="protein sequence ID" value="MYM68308.1"/>
    <property type="molecule type" value="Genomic_DNA"/>
</dbReference>
<dbReference type="PROSITE" id="PS51186">
    <property type="entry name" value="GNAT"/>
    <property type="match status" value="1"/>
</dbReference>
<dbReference type="Pfam" id="PF00583">
    <property type="entry name" value="Acetyltransf_1"/>
    <property type="match status" value="1"/>
</dbReference>
<dbReference type="PANTHER" id="PTHR43877">
    <property type="entry name" value="AMINOALKYLPHOSPHONATE N-ACETYLTRANSFERASE-RELATED-RELATED"/>
    <property type="match status" value="1"/>
</dbReference>